<dbReference type="InterPro" id="IPR000795">
    <property type="entry name" value="T_Tr_GTP-bd_dom"/>
</dbReference>
<name>A0A3B1DNE0_9ZZZZ</name>
<dbReference type="Gene3D" id="3.40.50.300">
    <property type="entry name" value="P-loop containing nucleotide triphosphate hydrolases"/>
    <property type="match status" value="1"/>
</dbReference>
<dbReference type="Pfam" id="PF00009">
    <property type="entry name" value="GTP_EFTU"/>
    <property type="match status" value="1"/>
</dbReference>
<dbReference type="PANTHER" id="PTHR42908:SF8">
    <property type="entry name" value="TR-TYPE G DOMAIN-CONTAINING PROTEIN"/>
    <property type="match status" value="1"/>
</dbReference>
<dbReference type="EMBL" id="UOGK01000061">
    <property type="protein sequence ID" value="VAX36470.1"/>
    <property type="molecule type" value="Genomic_DNA"/>
</dbReference>
<dbReference type="SUPFAM" id="SSF52540">
    <property type="entry name" value="P-loop containing nucleoside triphosphate hydrolases"/>
    <property type="match status" value="1"/>
</dbReference>
<dbReference type="CDD" id="cd01891">
    <property type="entry name" value="TypA_BipA"/>
    <property type="match status" value="1"/>
</dbReference>
<proteinExistence type="predicted"/>
<dbReference type="InterPro" id="IPR027417">
    <property type="entry name" value="P-loop_NTPase"/>
</dbReference>
<dbReference type="GO" id="GO:0005829">
    <property type="term" value="C:cytosol"/>
    <property type="evidence" value="ECO:0007669"/>
    <property type="project" value="TreeGrafter"/>
</dbReference>
<gene>
    <name evidence="2" type="ORF">MNBD_PLANCTO03-2029</name>
</gene>
<feature type="domain" description="Tr-type G" evidence="1">
    <location>
        <begin position="6"/>
        <end position="217"/>
    </location>
</feature>
<dbReference type="GO" id="GO:0005525">
    <property type="term" value="F:GTP binding"/>
    <property type="evidence" value="ECO:0007669"/>
    <property type="project" value="InterPro"/>
</dbReference>
<dbReference type="AlphaFoldDB" id="A0A3B1DNE0"/>
<evidence type="ECO:0000313" key="2">
    <source>
        <dbReference type="EMBL" id="VAX36470.1"/>
    </source>
</evidence>
<dbReference type="GO" id="GO:1990904">
    <property type="term" value="C:ribonucleoprotein complex"/>
    <property type="evidence" value="ECO:0007669"/>
    <property type="project" value="TreeGrafter"/>
</dbReference>
<accession>A0A3B1DNE0</accession>
<reference evidence="2" key="1">
    <citation type="submission" date="2018-06" db="EMBL/GenBank/DDBJ databases">
        <authorList>
            <person name="Zhirakovskaya E."/>
        </authorList>
    </citation>
    <scope>NUCLEOTIDE SEQUENCE</scope>
</reference>
<dbReference type="PRINTS" id="PR00315">
    <property type="entry name" value="ELONGATNFCT"/>
</dbReference>
<dbReference type="PROSITE" id="PS00301">
    <property type="entry name" value="G_TR_1"/>
    <property type="match status" value="1"/>
</dbReference>
<dbReference type="FunFam" id="3.40.50.300:FF:000055">
    <property type="entry name" value="GTP-binding protein TypA"/>
    <property type="match status" value="1"/>
</dbReference>
<protein>
    <submittedName>
        <fullName evidence="2">GTP-binding protein TypA/BipA</fullName>
    </submittedName>
</protein>
<dbReference type="InterPro" id="IPR031157">
    <property type="entry name" value="G_TR_CS"/>
</dbReference>
<dbReference type="InterPro" id="IPR005225">
    <property type="entry name" value="Small_GTP-bd"/>
</dbReference>
<sequence length="227" mass="25106">MTMPQLDIRNVAIIAHVDHGKTTLVDHMLMQSGNFRAGELEKLAGGQHDLILDSNPLERERGITILSKNCAVNYHAKDNKDYRINIVDTPGHADFGGEVERVLRMADGCLLLVDAFDGPMPQTKFVLSKALEAKLRPVVIINKCDRPDAEPKRVIDEVFDLLIELGADDIALDFPVVFCSGRDGWANETIGKPLDDLRKGTLQPIFEAIIKHIPPPQAAPSMPLQML</sequence>
<evidence type="ECO:0000259" key="1">
    <source>
        <dbReference type="PROSITE" id="PS51722"/>
    </source>
</evidence>
<feature type="non-terminal residue" evidence="2">
    <location>
        <position position="227"/>
    </location>
</feature>
<dbReference type="PROSITE" id="PS51722">
    <property type="entry name" value="G_TR_2"/>
    <property type="match status" value="1"/>
</dbReference>
<dbReference type="NCBIfam" id="TIGR00231">
    <property type="entry name" value="small_GTP"/>
    <property type="match status" value="1"/>
</dbReference>
<dbReference type="PANTHER" id="PTHR42908">
    <property type="entry name" value="TRANSLATION ELONGATION FACTOR-RELATED"/>
    <property type="match status" value="1"/>
</dbReference>
<organism evidence="2">
    <name type="scientific">hydrothermal vent metagenome</name>
    <dbReference type="NCBI Taxonomy" id="652676"/>
    <lineage>
        <taxon>unclassified sequences</taxon>
        <taxon>metagenomes</taxon>
        <taxon>ecological metagenomes</taxon>
    </lineage>
</organism>
<dbReference type="GO" id="GO:0003924">
    <property type="term" value="F:GTPase activity"/>
    <property type="evidence" value="ECO:0007669"/>
    <property type="project" value="InterPro"/>
</dbReference>
<dbReference type="InterPro" id="IPR047041">
    <property type="entry name" value="BipA_GTP-bd_dom"/>
</dbReference>